<evidence type="ECO:0008006" key="5">
    <source>
        <dbReference type="Google" id="ProtNLM"/>
    </source>
</evidence>
<organism evidence="3 4">
    <name type="scientific">Portunus trituberculatus</name>
    <name type="common">Swimming crab</name>
    <name type="synonym">Neptunus trituberculatus</name>
    <dbReference type="NCBI Taxonomy" id="210409"/>
    <lineage>
        <taxon>Eukaryota</taxon>
        <taxon>Metazoa</taxon>
        <taxon>Ecdysozoa</taxon>
        <taxon>Arthropoda</taxon>
        <taxon>Crustacea</taxon>
        <taxon>Multicrustacea</taxon>
        <taxon>Malacostraca</taxon>
        <taxon>Eumalacostraca</taxon>
        <taxon>Eucarida</taxon>
        <taxon>Decapoda</taxon>
        <taxon>Pleocyemata</taxon>
        <taxon>Brachyura</taxon>
        <taxon>Eubrachyura</taxon>
        <taxon>Portunoidea</taxon>
        <taxon>Portunidae</taxon>
        <taxon>Portuninae</taxon>
        <taxon>Portunus</taxon>
    </lineage>
</organism>
<evidence type="ECO:0000256" key="1">
    <source>
        <dbReference type="SAM" id="MobiDB-lite"/>
    </source>
</evidence>
<protein>
    <recommendedName>
        <fullName evidence="5">Secreted protein</fullName>
    </recommendedName>
</protein>
<proteinExistence type="predicted"/>
<evidence type="ECO:0000313" key="3">
    <source>
        <dbReference type="EMBL" id="MPC76995.1"/>
    </source>
</evidence>
<feature type="signal peptide" evidence="2">
    <location>
        <begin position="1"/>
        <end position="16"/>
    </location>
</feature>
<evidence type="ECO:0000313" key="4">
    <source>
        <dbReference type="Proteomes" id="UP000324222"/>
    </source>
</evidence>
<evidence type="ECO:0000256" key="2">
    <source>
        <dbReference type="SAM" id="SignalP"/>
    </source>
</evidence>
<dbReference type="AlphaFoldDB" id="A0A5B7I4F2"/>
<feature type="chain" id="PRO_5023073088" description="Secreted protein" evidence="2">
    <location>
        <begin position="17"/>
        <end position="83"/>
    </location>
</feature>
<keyword evidence="4" id="KW-1185">Reference proteome</keyword>
<comment type="caution">
    <text evidence="3">The sequence shown here is derived from an EMBL/GenBank/DDBJ whole genome shotgun (WGS) entry which is preliminary data.</text>
</comment>
<feature type="region of interest" description="Disordered" evidence="1">
    <location>
        <begin position="19"/>
        <end position="43"/>
    </location>
</feature>
<accession>A0A5B7I4F2</accession>
<reference evidence="3 4" key="1">
    <citation type="submission" date="2019-05" db="EMBL/GenBank/DDBJ databases">
        <title>Another draft genome of Portunus trituberculatus and its Hox gene families provides insights of decapod evolution.</title>
        <authorList>
            <person name="Jeong J.-H."/>
            <person name="Song I."/>
            <person name="Kim S."/>
            <person name="Choi T."/>
            <person name="Kim D."/>
            <person name="Ryu S."/>
            <person name="Kim W."/>
        </authorList>
    </citation>
    <scope>NUCLEOTIDE SEQUENCE [LARGE SCALE GENOMIC DNA]</scope>
    <source>
        <tissue evidence="3">Muscle</tissue>
    </source>
</reference>
<sequence length="83" mass="8426">MTSVTLLLIAQYPALSAPQRVPPLASSNAHRHTTEGLGDSLTQVTNCVPRGGGGGRGANQPAHKLCSICRRAGSRGPSGGGLH</sequence>
<name>A0A5B7I4F2_PORTR</name>
<dbReference type="EMBL" id="VSRR010044762">
    <property type="protein sequence ID" value="MPC76995.1"/>
    <property type="molecule type" value="Genomic_DNA"/>
</dbReference>
<dbReference type="Proteomes" id="UP000324222">
    <property type="component" value="Unassembled WGS sequence"/>
</dbReference>
<keyword evidence="2" id="KW-0732">Signal</keyword>
<gene>
    <name evidence="3" type="ORF">E2C01_071432</name>
</gene>